<reference evidence="1" key="1">
    <citation type="submission" date="2020-06" db="EMBL/GenBank/DDBJ databases">
        <authorList>
            <consortium name="Plant Systems Biology data submission"/>
        </authorList>
    </citation>
    <scope>NUCLEOTIDE SEQUENCE</scope>
    <source>
        <strain evidence="1">D6</strain>
    </source>
</reference>
<dbReference type="Proteomes" id="UP001153069">
    <property type="component" value="Unassembled WGS sequence"/>
</dbReference>
<accession>A0A9N8DDH6</accession>
<keyword evidence="2" id="KW-1185">Reference proteome</keyword>
<protein>
    <submittedName>
        <fullName evidence="1">Uncharacterized protein</fullName>
    </submittedName>
</protein>
<proteinExistence type="predicted"/>
<organism evidence="1 2">
    <name type="scientific">Seminavis robusta</name>
    <dbReference type="NCBI Taxonomy" id="568900"/>
    <lineage>
        <taxon>Eukaryota</taxon>
        <taxon>Sar</taxon>
        <taxon>Stramenopiles</taxon>
        <taxon>Ochrophyta</taxon>
        <taxon>Bacillariophyta</taxon>
        <taxon>Bacillariophyceae</taxon>
        <taxon>Bacillariophycidae</taxon>
        <taxon>Naviculales</taxon>
        <taxon>Naviculaceae</taxon>
        <taxon>Seminavis</taxon>
    </lineage>
</organism>
<evidence type="ECO:0000313" key="1">
    <source>
        <dbReference type="EMBL" id="CAB9498749.1"/>
    </source>
</evidence>
<evidence type="ECO:0000313" key="2">
    <source>
        <dbReference type="Proteomes" id="UP001153069"/>
    </source>
</evidence>
<dbReference type="EMBL" id="CAICTM010000044">
    <property type="protein sequence ID" value="CAB9498749.1"/>
    <property type="molecule type" value="Genomic_DNA"/>
</dbReference>
<name>A0A9N8DDH6_9STRA</name>
<dbReference type="AlphaFoldDB" id="A0A9N8DDH6"/>
<comment type="caution">
    <text evidence="1">The sequence shown here is derived from an EMBL/GenBank/DDBJ whole genome shotgun (WGS) entry which is preliminary data.</text>
</comment>
<gene>
    <name evidence="1" type="ORF">SEMRO_44_G026720.1</name>
</gene>
<sequence length="377" mass="42161">MASPTSGIDPAAAAKILEEMDEATIERYAEDEAFRTEYGPSIDHYGNYGENNALEGLRIVLDYGHFGTCIGTVRAHGSDELKAVWTCSPKHDEEFEINMEADQIIAFYFHGRGSGEQPDWFSNEEDYGKHVSSFLCLPEGTKLVDWAVPLCASDFDLGILDDEDPNKKERWRATVARLTDPDAARILSPGIKGFPTTMVLTTLLICKDLDSYGTKLPTLITEENKEVFELADKFTRQLSNGNVSKIGRLQKLVQQVAAEVKKQKVNNWRQAYNQVQALILTLSDSFERPNRGWTYSNDLEMVDEISKRIVEVVSSVLLHPPSEEMQGLVDKDMAAFLLEHLKAGSFSDFVEEDDFAEAYPAVAETWTQLVGNEEGGE</sequence>